<comment type="caution">
    <text evidence="2">The sequence shown here is derived from an EMBL/GenBank/DDBJ whole genome shotgun (WGS) entry which is preliminary data.</text>
</comment>
<reference evidence="2 3" key="1">
    <citation type="journal article" date="2011" name="J. Gen. Appl. Microbiol.">
        <title>Draft genome sequencing of the enigmatic yeast Saitoella complicata.</title>
        <authorList>
            <person name="Nishida H."/>
            <person name="Hamamoto M."/>
            <person name="Sugiyama J."/>
        </authorList>
    </citation>
    <scope>NUCLEOTIDE SEQUENCE [LARGE SCALE GENOMIC DNA]</scope>
    <source>
        <strain evidence="2 3">NRRL Y-17804</strain>
    </source>
</reference>
<protein>
    <submittedName>
        <fullName evidence="2">Uncharacterized protein</fullName>
    </submittedName>
</protein>
<sequence>MQASAFPEYSLQLPLAHFFLLPNPQTTTLHSSKMLSNTSIATSTASSMSVSAVPRQVRFYTHLNTHISLIPNTSARSSIEITANAYDDPNYEVPSCSPKRVTIVADVRSPSRSREHHRRQALLRHAERGEASLVRAKQEGLITTLRKKWFTNDPKKPRLGELDLLKLAVYPYTGGIIERPSSESSCVDDSSIASVPIIWIPPPPIELADVIGPCPGTRKSAPESKLSQIVKKSKNLFSISPKKTKQNGPKRFRTSLPAMPSRFTENFEDIEPLPSLSSLRDDSGPRLSDCSGDLLAQVSSLGSVRSSVESTSLRSPLEDFHSAVSHTEKEERDSDSAFA</sequence>
<evidence type="ECO:0000256" key="1">
    <source>
        <dbReference type="SAM" id="MobiDB-lite"/>
    </source>
</evidence>
<evidence type="ECO:0000313" key="2">
    <source>
        <dbReference type="EMBL" id="GAO47732.1"/>
    </source>
</evidence>
<evidence type="ECO:0000313" key="3">
    <source>
        <dbReference type="Proteomes" id="UP000033140"/>
    </source>
</evidence>
<reference evidence="2 3" key="3">
    <citation type="journal article" date="2015" name="Genome Announc.">
        <title>Draft Genome Sequence of the Archiascomycetous Yeast Saitoella complicata.</title>
        <authorList>
            <person name="Yamauchi K."/>
            <person name="Kondo S."/>
            <person name="Hamamoto M."/>
            <person name="Takahashi Y."/>
            <person name="Ogura Y."/>
            <person name="Hayashi T."/>
            <person name="Nishida H."/>
        </authorList>
    </citation>
    <scope>NUCLEOTIDE SEQUENCE [LARGE SCALE GENOMIC DNA]</scope>
    <source>
        <strain evidence="2 3">NRRL Y-17804</strain>
    </source>
</reference>
<keyword evidence="3" id="KW-1185">Reference proteome</keyword>
<proteinExistence type="predicted"/>
<reference evidence="2 3" key="2">
    <citation type="journal article" date="2014" name="J. Gen. Appl. Microbiol.">
        <title>The early diverging ascomycetous budding yeast Saitoella complicata has three histone deacetylases belonging to the Clr6, Hos2, and Rpd3 lineages.</title>
        <authorList>
            <person name="Nishida H."/>
            <person name="Matsumoto T."/>
            <person name="Kondo S."/>
            <person name="Hamamoto M."/>
            <person name="Yoshikawa H."/>
        </authorList>
    </citation>
    <scope>NUCLEOTIDE SEQUENCE [LARGE SCALE GENOMIC DNA]</scope>
    <source>
        <strain evidence="2 3">NRRL Y-17804</strain>
    </source>
</reference>
<accession>A0A0E9NCZ8</accession>
<dbReference type="EMBL" id="BACD03000010">
    <property type="protein sequence ID" value="GAO47732.1"/>
    <property type="molecule type" value="Genomic_DNA"/>
</dbReference>
<feature type="region of interest" description="Disordered" evidence="1">
    <location>
        <begin position="304"/>
        <end position="339"/>
    </location>
</feature>
<dbReference type="Proteomes" id="UP000033140">
    <property type="component" value="Unassembled WGS sequence"/>
</dbReference>
<feature type="compositionally biased region" description="Basic and acidic residues" evidence="1">
    <location>
        <begin position="316"/>
        <end position="339"/>
    </location>
</feature>
<dbReference type="AlphaFoldDB" id="A0A0E9NCZ8"/>
<organism evidence="2 3">
    <name type="scientific">Saitoella complicata (strain BCRC 22490 / CBS 7301 / JCM 7358 / NBRC 10748 / NRRL Y-17804)</name>
    <dbReference type="NCBI Taxonomy" id="698492"/>
    <lineage>
        <taxon>Eukaryota</taxon>
        <taxon>Fungi</taxon>
        <taxon>Dikarya</taxon>
        <taxon>Ascomycota</taxon>
        <taxon>Taphrinomycotina</taxon>
        <taxon>Taphrinomycotina incertae sedis</taxon>
        <taxon>Saitoella</taxon>
    </lineage>
</organism>
<gene>
    <name evidence="2" type="ORF">G7K_1931-t1</name>
</gene>
<feature type="compositionally biased region" description="Low complexity" evidence="1">
    <location>
        <begin position="304"/>
        <end position="315"/>
    </location>
</feature>
<name>A0A0E9NCZ8_SAICN</name>